<dbReference type="AlphaFoldDB" id="A0A915PE47"/>
<organism evidence="1 2">
    <name type="scientific">Meloidogyne floridensis</name>
    <dbReference type="NCBI Taxonomy" id="298350"/>
    <lineage>
        <taxon>Eukaryota</taxon>
        <taxon>Metazoa</taxon>
        <taxon>Ecdysozoa</taxon>
        <taxon>Nematoda</taxon>
        <taxon>Chromadorea</taxon>
        <taxon>Rhabditida</taxon>
        <taxon>Tylenchina</taxon>
        <taxon>Tylenchomorpha</taxon>
        <taxon>Tylenchoidea</taxon>
        <taxon>Meloidogynidae</taxon>
        <taxon>Meloidogyninae</taxon>
        <taxon>Meloidogyne</taxon>
    </lineage>
</organism>
<protein>
    <submittedName>
        <fullName evidence="2">Uncharacterized protein</fullName>
    </submittedName>
</protein>
<keyword evidence="1" id="KW-1185">Reference proteome</keyword>
<accession>A0A915PE47</accession>
<reference evidence="2" key="1">
    <citation type="submission" date="2022-11" db="UniProtKB">
        <authorList>
            <consortium name="WormBaseParasite"/>
        </authorList>
    </citation>
    <scope>IDENTIFICATION</scope>
</reference>
<proteinExistence type="predicted"/>
<dbReference type="WBParaSite" id="scf7180000424467.g13204">
    <property type="protein sequence ID" value="scf7180000424467.g13204"/>
    <property type="gene ID" value="scf7180000424467.g13204"/>
</dbReference>
<name>A0A915PE47_9BILA</name>
<sequence length="181" mass="21165">LKRTRTVSLQTLRNAYQKTKNSDFGQGLVLATGAFGFVLASAKINGKLDQKPTETFNNQREYSAPQKSTIPQILHRSWVSDFLYQISIYKSLYAIYIKDYINNQEKYGETFKENIKMQRYNTQFEQHANRMKFGNLKDYKLEKEDSVPESEEEDFAPERKSYNGLASIIKEQDELKKEVIH</sequence>
<evidence type="ECO:0000313" key="1">
    <source>
        <dbReference type="Proteomes" id="UP000887560"/>
    </source>
</evidence>
<evidence type="ECO:0000313" key="2">
    <source>
        <dbReference type="WBParaSite" id="scf7180000424467.g13204"/>
    </source>
</evidence>
<dbReference type="Proteomes" id="UP000887560">
    <property type="component" value="Unplaced"/>
</dbReference>